<organism evidence="2 3">
    <name type="scientific">Phytophthora fragariae</name>
    <dbReference type="NCBI Taxonomy" id="53985"/>
    <lineage>
        <taxon>Eukaryota</taxon>
        <taxon>Sar</taxon>
        <taxon>Stramenopiles</taxon>
        <taxon>Oomycota</taxon>
        <taxon>Peronosporomycetes</taxon>
        <taxon>Peronosporales</taxon>
        <taxon>Peronosporaceae</taxon>
        <taxon>Phytophthora</taxon>
    </lineage>
</organism>
<name>A0A6G0RQG5_9STRA</name>
<dbReference type="InterPro" id="IPR046341">
    <property type="entry name" value="SET_dom_sf"/>
</dbReference>
<dbReference type="Proteomes" id="UP000486351">
    <property type="component" value="Unassembled WGS sequence"/>
</dbReference>
<dbReference type="Pfam" id="PF00856">
    <property type="entry name" value="SET"/>
    <property type="match status" value="1"/>
</dbReference>
<dbReference type="EMBL" id="QXFY01000624">
    <property type="protein sequence ID" value="KAE9339415.1"/>
    <property type="molecule type" value="Genomic_DNA"/>
</dbReference>
<dbReference type="SUPFAM" id="SSF82199">
    <property type="entry name" value="SET domain"/>
    <property type="match status" value="1"/>
</dbReference>
<sequence>MMKTRPEKPSYPVWAAINAEGMGGLMRFLNHSCRPAAEFKEVANHRRTTVVVATTQDIRCGEVVTVDYGDDLWFVCRCQQDGCRHRDIQDEQDP</sequence>
<dbReference type="PROSITE" id="PS50280">
    <property type="entry name" value="SET"/>
    <property type="match status" value="1"/>
</dbReference>
<accession>A0A6G0RQG5</accession>
<reference evidence="2 3" key="1">
    <citation type="submission" date="2018-09" db="EMBL/GenBank/DDBJ databases">
        <title>Genomic investigation of the strawberry pathogen Phytophthora fragariae indicates pathogenicity is determined by transcriptional variation in three key races.</title>
        <authorList>
            <person name="Adams T.M."/>
            <person name="Armitage A.D."/>
            <person name="Sobczyk M.K."/>
            <person name="Bates H.J."/>
            <person name="Dunwell J.M."/>
            <person name="Nellist C.F."/>
            <person name="Harrison R.J."/>
        </authorList>
    </citation>
    <scope>NUCLEOTIDE SEQUENCE [LARGE SCALE GENOMIC DNA]</scope>
    <source>
        <strain evidence="2 3">NOV-77</strain>
    </source>
</reference>
<gene>
    <name evidence="2" type="ORF">PF008_g11581</name>
</gene>
<proteinExistence type="predicted"/>
<feature type="domain" description="SET" evidence="1">
    <location>
        <begin position="1"/>
        <end position="69"/>
    </location>
</feature>
<dbReference type="AlphaFoldDB" id="A0A6G0RQG5"/>
<protein>
    <recommendedName>
        <fullName evidence="1">SET domain-containing protein</fullName>
    </recommendedName>
</protein>
<dbReference type="InterPro" id="IPR001214">
    <property type="entry name" value="SET_dom"/>
</dbReference>
<evidence type="ECO:0000259" key="1">
    <source>
        <dbReference type="PROSITE" id="PS50280"/>
    </source>
</evidence>
<evidence type="ECO:0000313" key="3">
    <source>
        <dbReference type="Proteomes" id="UP000486351"/>
    </source>
</evidence>
<comment type="caution">
    <text evidence="2">The sequence shown here is derived from an EMBL/GenBank/DDBJ whole genome shotgun (WGS) entry which is preliminary data.</text>
</comment>
<dbReference type="Gene3D" id="2.170.270.10">
    <property type="entry name" value="SET domain"/>
    <property type="match status" value="1"/>
</dbReference>
<evidence type="ECO:0000313" key="2">
    <source>
        <dbReference type="EMBL" id="KAE9339415.1"/>
    </source>
</evidence>